<proteinExistence type="predicted"/>
<keyword evidence="2" id="KW-0472">Membrane</keyword>
<name>A0A1Y1S7E1_9MICR</name>
<dbReference type="Proteomes" id="UP000192639">
    <property type="component" value="Unassembled WGS sequence"/>
</dbReference>
<feature type="transmembrane region" description="Helical" evidence="2">
    <location>
        <begin position="279"/>
        <end position="299"/>
    </location>
</feature>
<protein>
    <submittedName>
        <fullName evidence="3">Uncharacterized protein</fullName>
    </submittedName>
</protein>
<dbReference type="EMBL" id="LWDP01000033">
    <property type="protein sequence ID" value="ORD94094.1"/>
    <property type="molecule type" value="Genomic_DNA"/>
</dbReference>
<dbReference type="AlphaFoldDB" id="A0A1Y1S7E1"/>
<evidence type="ECO:0000313" key="4">
    <source>
        <dbReference type="Proteomes" id="UP000192639"/>
    </source>
</evidence>
<feature type="compositionally biased region" description="Basic residues" evidence="1">
    <location>
        <begin position="260"/>
        <end position="270"/>
    </location>
</feature>
<sequence>MSFNFSSLISLLEIIKSELIETAYDKNKAPVCNMKLGSLKTILLVDKEIEDVQISDLKVHWSDKNSPDVTTYDILARNSNPNTVLKAGITELFDRKIDPGQNKEVRAYLTNVKKDQIDALRKAAMGKMEKDKWSSHYDNLPTHIWYQIYQFIKATPNDFFDLTRKNRIDAIFDFNSKMAPFWNIKELLQKAYDDMINKYGNITMYLTFKDDDVEQKSVIMEFTKTTNVFTMLNNALDFIYVPVCKPPTSTKPTTPTKPSRTTRIKPRKRSMKPEEKKSVNWGVVIARFVILMLIVYMICRCIRRKKENNNPQVVTP</sequence>
<reference evidence="3 4" key="1">
    <citation type="journal article" date="2017" name="Environ. Microbiol.">
        <title>Decay of the glycolytic pathway and adaptation to intranuclear parasitism within Enterocytozoonidae microsporidia.</title>
        <authorList>
            <person name="Wiredu Boakye D."/>
            <person name="Jaroenlak P."/>
            <person name="Prachumwat A."/>
            <person name="Williams T.A."/>
            <person name="Bateman K.S."/>
            <person name="Itsathitphaisarn O."/>
            <person name="Sritunyalucksana K."/>
            <person name="Paszkiewicz K.H."/>
            <person name="Moore K.A."/>
            <person name="Stentiford G.D."/>
            <person name="Williams B.A."/>
        </authorList>
    </citation>
    <scope>NUCLEOTIDE SEQUENCE [LARGE SCALE GENOMIC DNA]</scope>
    <source>
        <strain evidence="3 4">GB1</strain>
    </source>
</reference>
<comment type="caution">
    <text evidence="3">The sequence shown here is derived from an EMBL/GenBank/DDBJ whole genome shotgun (WGS) entry which is preliminary data.</text>
</comment>
<feature type="compositionally biased region" description="Low complexity" evidence="1">
    <location>
        <begin position="248"/>
        <end position="259"/>
    </location>
</feature>
<gene>
    <name evidence="3" type="ORF">ECANGB1_1180</name>
</gene>
<keyword evidence="2" id="KW-1133">Transmembrane helix</keyword>
<keyword evidence="4" id="KW-1185">Reference proteome</keyword>
<evidence type="ECO:0000256" key="1">
    <source>
        <dbReference type="SAM" id="MobiDB-lite"/>
    </source>
</evidence>
<organism evidence="3 4">
    <name type="scientific">Enterospora canceri</name>
    <dbReference type="NCBI Taxonomy" id="1081671"/>
    <lineage>
        <taxon>Eukaryota</taxon>
        <taxon>Fungi</taxon>
        <taxon>Fungi incertae sedis</taxon>
        <taxon>Microsporidia</taxon>
        <taxon>Enterocytozoonidae</taxon>
        <taxon>Enterospora</taxon>
    </lineage>
</organism>
<evidence type="ECO:0000256" key="2">
    <source>
        <dbReference type="SAM" id="Phobius"/>
    </source>
</evidence>
<keyword evidence="2" id="KW-0812">Transmembrane</keyword>
<accession>A0A1Y1S7E1</accession>
<dbReference type="VEuPathDB" id="MicrosporidiaDB:ECANGB1_1180"/>
<feature type="region of interest" description="Disordered" evidence="1">
    <location>
        <begin position="248"/>
        <end position="273"/>
    </location>
</feature>
<evidence type="ECO:0000313" key="3">
    <source>
        <dbReference type="EMBL" id="ORD94094.1"/>
    </source>
</evidence>